<accession>A0ABC9FYU9</accession>
<dbReference type="EMBL" id="OZ075117">
    <property type="protein sequence ID" value="CAL5083447.1"/>
    <property type="molecule type" value="Genomic_DNA"/>
</dbReference>
<gene>
    <name evidence="2" type="ORF">URODEC1_LOCUS109937</name>
</gene>
<proteinExistence type="predicted"/>
<evidence type="ECO:0000256" key="1">
    <source>
        <dbReference type="SAM" id="MobiDB-lite"/>
    </source>
</evidence>
<organism evidence="2 3">
    <name type="scientific">Urochloa decumbens</name>
    <dbReference type="NCBI Taxonomy" id="240449"/>
    <lineage>
        <taxon>Eukaryota</taxon>
        <taxon>Viridiplantae</taxon>
        <taxon>Streptophyta</taxon>
        <taxon>Embryophyta</taxon>
        <taxon>Tracheophyta</taxon>
        <taxon>Spermatophyta</taxon>
        <taxon>Magnoliopsida</taxon>
        <taxon>Liliopsida</taxon>
        <taxon>Poales</taxon>
        <taxon>Poaceae</taxon>
        <taxon>PACMAD clade</taxon>
        <taxon>Panicoideae</taxon>
        <taxon>Panicodae</taxon>
        <taxon>Paniceae</taxon>
        <taxon>Melinidinae</taxon>
        <taxon>Urochloa</taxon>
    </lineage>
</organism>
<reference evidence="3" key="1">
    <citation type="submission" date="2024-06" db="EMBL/GenBank/DDBJ databases">
        <authorList>
            <person name="Ryan C."/>
        </authorList>
    </citation>
    <scope>NUCLEOTIDE SEQUENCE [LARGE SCALE GENOMIC DNA]</scope>
</reference>
<dbReference type="Proteomes" id="UP001497457">
    <property type="component" value="Chromosome 7b"/>
</dbReference>
<evidence type="ECO:0008006" key="4">
    <source>
        <dbReference type="Google" id="ProtNLM"/>
    </source>
</evidence>
<sequence>MALPPRPDGRQRLPEAPAPPVDGLTDDVLASILIRLPTLADLGRAAAACPTFRRVIADPAFLRRVRALHPALLLGFLTSTGGFRPAEPPYPSVPAARAVARAADFSYSFLPAPSGWAVRDARDGRVLLDRNDGGDGTFARLAVCDPLFRRYVALPPIPEDLAAAVQQPHLLDRDRKSEVFLAPSDLEAAAAAPQTSFRVVWMAQCPTKLVTFIFSSDSGQWDAVASPTWNDLDPAKSRVTMASRLLYFRSYAYGCFYWMMMSITPSFLVLDMARMEFSLLNYPSDFSGQASVIAEAGEGRLGMFSFNAKFGESFELDIFSTVRPIQGEGASKWKTMRGAMLPHQYRYQILGVVNAQLLVQGDLEFLDEDFLPPHVEVLQIALNTDYGSVCGMIDEALHPVPLLGYPPSLSSPSI</sequence>
<name>A0ABC9FYU9_9POAL</name>
<dbReference type="AlphaFoldDB" id="A0ABC9FYU9"/>
<dbReference type="PANTHER" id="PTHR31264:SF29">
    <property type="entry name" value="OS07G0554500 PROTEIN"/>
    <property type="match status" value="1"/>
</dbReference>
<feature type="region of interest" description="Disordered" evidence="1">
    <location>
        <begin position="1"/>
        <end position="21"/>
    </location>
</feature>
<dbReference type="PANTHER" id="PTHR31264">
    <property type="entry name" value="OS07G0554500 PROTEIN-RELATED"/>
    <property type="match status" value="1"/>
</dbReference>
<keyword evidence="3" id="KW-1185">Reference proteome</keyword>
<protein>
    <recommendedName>
        <fullName evidence="4">F-box domain-containing protein</fullName>
    </recommendedName>
</protein>
<evidence type="ECO:0000313" key="3">
    <source>
        <dbReference type="Proteomes" id="UP001497457"/>
    </source>
</evidence>
<reference evidence="2 3" key="2">
    <citation type="submission" date="2024-10" db="EMBL/GenBank/DDBJ databases">
        <authorList>
            <person name="Ryan C."/>
        </authorList>
    </citation>
    <scope>NUCLEOTIDE SEQUENCE [LARGE SCALE GENOMIC DNA]</scope>
</reference>
<evidence type="ECO:0000313" key="2">
    <source>
        <dbReference type="EMBL" id="CAL5083447.1"/>
    </source>
</evidence>
<dbReference type="SUPFAM" id="SSF81383">
    <property type="entry name" value="F-box domain"/>
    <property type="match status" value="1"/>
</dbReference>
<dbReference type="InterPro" id="IPR036047">
    <property type="entry name" value="F-box-like_dom_sf"/>
</dbReference>